<organism evidence="1 2">
    <name type="scientific">Serinibacter salmoneus</name>
    <dbReference type="NCBI Taxonomy" id="556530"/>
    <lineage>
        <taxon>Bacteria</taxon>
        <taxon>Bacillati</taxon>
        <taxon>Actinomycetota</taxon>
        <taxon>Actinomycetes</taxon>
        <taxon>Micrococcales</taxon>
        <taxon>Beutenbergiaceae</taxon>
        <taxon>Serinibacter</taxon>
    </lineage>
</organism>
<dbReference type="RefSeq" id="WP_098469314.1">
    <property type="nucleotide sequence ID" value="NZ_PDJD01000001.1"/>
</dbReference>
<dbReference type="Proteomes" id="UP000224915">
    <property type="component" value="Unassembled WGS sequence"/>
</dbReference>
<dbReference type="GO" id="GO:0004034">
    <property type="term" value="F:aldose 1-epimerase activity"/>
    <property type="evidence" value="ECO:0007669"/>
    <property type="project" value="TreeGrafter"/>
</dbReference>
<sequence length="306" mass="33113">MPLTPPSGLQHVLVDPAAASVAVVTQVGASLRQFSVGGRDVIDPYGIEEIAPAGHGNILAPWPNRLGDGRYTWDGETYQVPITEPDRVTALHGLVHTERWSLLESAPDRVVLGLTSVPVRGYPWQLAYRATYTLAGPALTVEVAATNLSDSDAPYGIGFHPWLSPGPGSLDEASLRLDANAWVRTNERLLPTGTQELPAAFDFRTARRLGATDLDDAFLEPIRDADGLSWVTLRGSDGRTAELWMDESMSAWQVCSGDHIQPESIRRRGLAAEPMSCIADAFNSGDFLVRLSPGATHSVRWGIRLA</sequence>
<dbReference type="Gene3D" id="2.70.98.10">
    <property type="match status" value="1"/>
</dbReference>
<evidence type="ECO:0000313" key="2">
    <source>
        <dbReference type="Proteomes" id="UP000224915"/>
    </source>
</evidence>
<dbReference type="PANTHER" id="PTHR10091:SF0">
    <property type="entry name" value="GALACTOSE MUTAROTASE"/>
    <property type="match status" value="1"/>
</dbReference>
<protein>
    <submittedName>
        <fullName evidence="1">Aldose 1-epimerase</fullName>
    </submittedName>
</protein>
<dbReference type="EMBL" id="PDJD01000001">
    <property type="protein sequence ID" value="PFG20308.1"/>
    <property type="molecule type" value="Genomic_DNA"/>
</dbReference>
<reference evidence="1 2" key="1">
    <citation type="submission" date="2017-10" db="EMBL/GenBank/DDBJ databases">
        <title>Sequencing the genomes of 1000 actinobacteria strains.</title>
        <authorList>
            <person name="Klenk H.-P."/>
        </authorList>
    </citation>
    <scope>NUCLEOTIDE SEQUENCE [LARGE SCALE GENOMIC DNA]</scope>
    <source>
        <strain evidence="1 2">DSM 21801</strain>
    </source>
</reference>
<dbReference type="GO" id="GO:0030246">
    <property type="term" value="F:carbohydrate binding"/>
    <property type="evidence" value="ECO:0007669"/>
    <property type="project" value="InterPro"/>
</dbReference>
<proteinExistence type="predicted"/>
<accession>A0A2A9D0T2</accession>
<name>A0A2A9D0T2_9MICO</name>
<evidence type="ECO:0000313" key="1">
    <source>
        <dbReference type="EMBL" id="PFG20308.1"/>
    </source>
</evidence>
<dbReference type="Pfam" id="PF01263">
    <property type="entry name" value="Aldose_epim"/>
    <property type="match status" value="1"/>
</dbReference>
<keyword evidence="2" id="KW-1185">Reference proteome</keyword>
<dbReference type="InterPro" id="IPR011013">
    <property type="entry name" value="Gal_mutarotase_sf_dom"/>
</dbReference>
<dbReference type="InterPro" id="IPR014718">
    <property type="entry name" value="GH-type_carb-bd"/>
</dbReference>
<dbReference type="GO" id="GO:0033499">
    <property type="term" value="P:galactose catabolic process via UDP-galactose, Leloir pathway"/>
    <property type="evidence" value="ECO:0007669"/>
    <property type="project" value="TreeGrafter"/>
</dbReference>
<dbReference type="InterPro" id="IPR008183">
    <property type="entry name" value="Aldose_1/G6P_1-epimerase"/>
</dbReference>
<dbReference type="GO" id="GO:0006006">
    <property type="term" value="P:glucose metabolic process"/>
    <property type="evidence" value="ECO:0007669"/>
    <property type="project" value="TreeGrafter"/>
</dbReference>
<dbReference type="PANTHER" id="PTHR10091">
    <property type="entry name" value="ALDOSE-1-EPIMERASE"/>
    <property type="match status" value="1"/>
</dbReference>
<dbReference type="AlphaFoldDB" id="A0A2A9D0T2"/>
<dbReference type="SUPFAM" id="SSF74650">
    <property type="entry name" value="Galactose mutarotase-like"/>
    <property type="match status" value="1"/>
</dbReference>
<dbReference type="InterPro" id="IPR037480">
    <property type="entry name" value="YihR-like"/>
</dbReference>
<comment type="caution">
    <text evidence="1">The sequence shown here is derived from an EMBL/GenBank/DDBJ whole genome shotgun (WGS) entry which is preliminary data.</text>
</comment>
<gene>
    <name evidence="1" type="ORF">ATL40_1906</name>
</gene>
<dbReference type="OrthoDB" id="4739604at2"/>
<dbReference type="CDD" id="cd09022">
    <property type="entry name" value="Aldose_epim_Ec_YihR"/>
    <property type="match status" value="1"/>
</dbReference>